<dbReference type="PANTHER" id="PTHR11009">
    <property type="entry name" value="DER1-LIKE PROTEIN, DERLIN"/>
    <property type="match status" value="1"/>
</dbReference>
<evidence type="ECO:0000256" key="2">
    <source>
        <dbReference type="ARBA" id="ARBA00008917"/>
    </source>
</evidence>
<proteinExistence type="inferred from homology"/>
<protein>
    <recommendedName>
        <fullName evidence="7">Derlin</fullName>
    </recommendedName>
</protein>
<feature type="non-terminal residue" evidence="8">
    <location>
        <position position="1"/>
    </location>
</feature>
<keyword evidence="6 7" id="KW-0472">Membrane</keyword>
<comment type="function">
    <text evidence="7">May be involved in the degradation of misfolded endoplasmic reticulum (ER) luminal proteins.</text>
</comment>
<sequence length="214" mass="25101">KQFAQQAKTIYNEIFNQFSNAIKALPELSLYFLTIAFLLTVAVTFKILRAQFLILDWHSIKNNFEYHRLITSFFFFGPMSLKWLLFIVSHIQYVVAMEKHYQHKAKFIKMAVFFWVSCLIVSKFIKLQLPSMLFFEALTYLWTRYNANVTLKILGLIEVRAQYYPLVELIVGALQGKSLLIPIIGIAIGHLYWFIENMLPAMIGFDLLSLKKRK</sequence>
<dbReference type="GO" id="GO:0006950">
    <property type="term" value="P:response to stress"/>
    <property type="evidence" value="ECO:0007669"/>
    <property type="project" value="UniProtKB-ARBA"/>
</dbReference>
<accession>A0A146K357</accession>
<dbReference type="AlphaFoldDB" id="A0A146K357"/>
<evidence type="ECO:0000256" key="4">
    <source>
        <dbReference type="ARBA" id="ARBA00022824"/>
    </source>
</evidence>
<keyword evidence="5 7" id="KW-1133">Transmembrane helix</keyword>
<evidence type="ECO:0000256" key="3">
    <source>
        <dbReference type="ARBA" id="ARBA00022692"/>
    </source>
</evidence>
<name>A0A146K357_9EUKA</name>
<organism evidence="8">
    <name type="scientific">Trepomonas sp. PC1</name>
    <dbReference type="NCBI Taxonomy" id="1076344"/>
    <lineage>
        <taxon>Eukaryota</taxon>
        <taxon>Metamonada</taxon>
        <taxon>Diplomonadida</taxon>
        <taxon>Hexamitidae</taxon>
        <taxon>Hexamitinae</taxon>
        <taxon>Trepomonas</taxon>
    </lineage>
</organism>
<gene>
    <name evidence="8" type="ORF">TPC1_17113</name>
</gene>
<evidence type="ECO:0000256" key="5">
    <source>
        <dbReference type="ARBA" id="ARBA00022989"/>
    </source>
</evidence>
<reference evidence="8" key="1">
    <citation type="submission" date="2015-07" db="EMBL/GenBank/DDBJ databases">
        <title>Adaptation to a free-living lifestyle via gene acquisitions in the diplomonad Trepomonas sp. PC1.</title>
        <authorList>
            <person name="Xu F."/>
            <person name="Jerlstrom-Hultqvist J."/>
            <person name="Kolisko M."/>
            <person name="Simpson A.G.B."/>
            <person name="Roger A.J."/>
            <person name="Svard S.G."/>
            <person name="Andersson J.O."/>
        </authorList>
    </citation>
    <scope>NUCLEOTIDE SEQUENCE</scope>
    <source>
        <strain evidence="8">PC1</strain>
    </source>
</reference>
<evidence type="ECO:0000256" key="7">
    <source>
        <dbReference type="RuleBase" id="RU363059"/>
    </source>
</evidence>
<evidence type="ECO:0000313" key="8">
    <source>
        <dbReference type="EMBL" id="JAP91312.1"/>
    </source>
</evidence>
<evidence type="ECO:0000256" key="1">
    <source>
        <dbReference type="ARBA" id="ARBA00004477"/>
    </source>
</evidence>
<feature type="transmembrane region" description="Helical" evidence="7">
    <location>
        <begin position="179"/>
        <end position="195"/>
    </location>
</feature>
<dbReference type="Pfam" id="PF04511">
    <property type="entry name" value="DER1"/>
    <property type="match status" value="1"/>
</dbReference>
<keyword evidence="3 7" id="KW-0812">Transmembrane</keyword>
<dbReference type="EMBL" id="GDID01005294">
    <property type="protein sequence ID" value="JAP91312.1"/>
    <property type="molecule type" value="Transcribed_RNA"/>
</dbReference>
<feature type="transmembrane region" description="Helical" evidence="7">
    <location>
        <begin position="28"/>
        <end position="48"/>
    </location>
</feature>
<feature type="transmembrane region" description="Helical" evidence="7">
    <location>
        <begin position="107"/>
        <end position="125"/>
    </location>
</feature>
<comment type="similarity">
    <text evidence="2 7">Belongs to the derlin family.</text>
</comment>
<keyword evidence="4 7" id="KW-0256">Endoplasmic reticulum</keyword>
<comment type="subcellular location">
    <subcellularLocation>
        <location evidence="1 7">Endoplasmic reticulum membrane</location>
        <topology evidence="1 7">Multi-pass membrane protein</topology>
    </subcellularLocation>
</comment>
<dbReference type="GO" id="GO:0005789">
    <property type="term" value="C:endoplasmic reticulum membrane"/>
    <property type="evidence" value="ECO:0007669"/>
    <property type="project" value="UniProtKB-SubCell"/>
</dbReference>
<evidence type="ECO:0000256" key="6">
    <source>
        <dbReference type="ARBA" id="ARBA00023136"/>
    </source>
</evidence>
<feature type="transmembrane region" description="Helical" evidence="7">
    <location>
        <begin position="69"/>
        <end position="95"/>
    </location>
</feature>
<dbReference type="InterPro" id="IPR007599">
    <property type="entry name" value="DER1"/>
</dbReference>